<proteinExistence type="predicted"/>
<gene>
    <name evidence="4" type="ORF">OUY22_15350</name>
</gene>
<dbReference type="SUPFAM" id="SSF55874">
    <property type="entry name" value="ATPase domain of HSP90 chaperone/DNA topoisomerase II/histidine kinase"/>
    <property type="match status" value="1"/>
</dbReference>
<dbReference type="PANTHER" id="PTHR35526:SF3">
    <property type="entry name" value="ANTI-SIGMA-F FACTOR RSBW"/>
    <property type="match status" value="1"/>
</dbReference>
<keyword evidence="1" id="KW-0418">Kinase</keyword>
<feature type="domain" description="Histidine kinase/HSP90-like ATPase" evidence="3">
    <location>
        <begin position="16"/>
        <end position="126"/>
    </location>
</feature>
<organism evidence="4 5">
    <name type="scientific">Nonomuraea corallina</name>
    <dbReference type="NCBI Taxonomy" id="2989783"/>
    <lineage>
        <taxon>Bacteria</taxon>
        <taxon>Bacillati</taxon>
        <taxon>Actinomycetota</taxon>
        <taxon>Actinomycetes</taxon>
        <taxon>Streptosporangiales</taxon>
        <taxon>Streptosporangiaceae</taxon>
        <taxon>Nonomuraea</taxon>
    </lineage>
</organism>
<keyword evidence="4" id="KW-0547">Nucleotide-binding</keyword>
<dbReference type="Pfam" id="PF13581">
    <property type="entry name" value="HATPase_c_2"/>
    <property type="match status" value="1"/>
</dbReference>
<dbReference type="InterPro" id="IPR036890">
    <property type="entry name" value="HATPase_C_sf"/>
</dbReference>
<evidence type="ECO:0000259" key="3">
    <source>
        <dbReference type="Pfam" id="PF13581"/>
    </source>
</evidence>
<accession>A0ABT4SCV8</accession>
<dbReference type="CDD" id="cd16936">
    <property type="entry name" value="HATPase_RsbW-like"/>
    <property type="match status" value="1"/>
</dbReference>
<dbReference type="PANTHER" id="PTHR35526">
    <property type="entry name" value="ANTI-SIGMA-F FACTOR RSBW-RELATED"/>
    <property type="match status" value="1"/>
</dbReference>
<reference evidence="4" key="1">
    <citation type="submission" date="2022-11" db="EMBL/GenBank/DDBJ databases">
        <title>Nonomuraea corallina sp. nov., a new species of the genus Nonomuraea isolated from sea side sediment in Thai sea.</title>
        <authorList>
            <person name="Ngamcharungchit C."/>
            <person name="Matsumoto A."/>
            <person name="Suriyachadkun C."/>
            <person name="Panbangred W."/>
            <person name="Inahashi Y."/>
            <person name="Intra B."/>
        </authorList>
    </citation>
    <scope>NUCLEOTIDE SEQUENCE</scope>
    <source>
        <strain evidence="4">MCN248</strain>
    </source>
</reference>
<keyword evidence="1" id="KW-0723">Serine/threonine-protein kinase</keyword>
<evidence type="ECO:0000313" key="5">
    <source>
        <dbReference type="Proteomes" id="UP001144036"/>
    </source>
</evidence>
<dbReference type="RefSeq" id="WP_270155624.1">
    <property type="nucleotide sequence ID" value="NZ_JAPNNL010000051.1"/>
</dbReference>
<name>A0ABT4SCV8_9ACTN</name>
<evidence type="ECO:0000256" key="1">
    <source>
        <dbReference type="ARBA" id="ARBA00022527"/>
    </source>
</evidence>
<dbReference type="Proteomes" id="UP001144036">
    <property type="component" value="Unassembled WGS sequence"/>
</dbReference>
<dbReference type="GO" id="GO:0005524">
    <property type="term" value="F:ATP binding"/>
    <property type="evidence" value="ECO:0007669"/>
    <property type="project" value="UniProtKB-KW"/>
</dbReference>
<sequence>MADELEPLLSRDFDRDSLVALRREVERRSEQEGLAGLALYRFVVAVNEITTNAVRHGGGSGRLSLWKGPGRLRCEVTDRGGGLPAGAEQAPAPPSTAANGRGLLLARHGASRIDVRSGADGTSVVLEVNCP</sequence>
<evidence type="ECO:0000256" key="2">
    <source>
        <dbReference type="SAM" id="MobiDB-lite"/>
    </source>
</evidence>
<evidence type="ECO:0000313" key="4">
    <source>
        <dbReference type="EMBL" id="MDA0634800.1"/>
    </source>
</evidence>
<keyword evidence="5" id="KW-1185">Reference proteome</keyword>
<dbReference type="InterPro" id="IPR050267">
    <property type="entry name" value="Anti-sigma-factor_SerPK"/>
</dbReference>
<comment type="caution">
    <text evidence="4">The sequence shown here is derived from an EMBL/GenBank/DDBJ whole genome shotgun (WGS) entry which is preliminary data.</text>
</comment>
<dbReference type="EMBL" id="JAPNNL010000051">
    <property type="protein sequence ID" value="MDA0634800.1"/>
    <property type="molecule type" value="Genomic_DNA"/>
</dbReference>
<keyword evidence="4" id="KW-0067">ATP-binding</keyword>
<feature type="region of interest" description="Disordered" evidence="2">
    <location>
        <begin position="77"/>
        <end position="99"/>
    </location>
</feature>
<dbReference type="Gene3D" id="3.30.565.10">
    <property type="entry name" value="Histidine kinase-like ATPase, C-terminal domain"/>
    <property type="match status" value="1"/>
</dbReference>
<protein>
    <submittedName>
        <fullName evidence="4">ATP-binding protein</fullName>
    </submittedName>
</protein>
<keyword evidence="1" id="KW-0808">Transferase</keyword>
<dbReference type="InterPro" id="IPR003594">
    <property type="entry name" value="HATPase_dom"/>
</dbReference>